<accession>A0A4U5NX03</accession>
<evidence type="ECO:0000256" key="5">
    <source>
        <dbReference type="ARBA" id="ARBA00023295"/>
    </source>
</evidence>
<dbReference type="PANTHER" id="PTHR23403">
    <property type="entry name" value="TREHALASE"/>
    <property type="match status" value="1"/>
</dbReference>
<feature type="signal peptide" evidence="8">
    <location>
        <begin position="1"/>
        <end position="25"/>
    </location>
</feature>
<dbReference type="InterPro" id="IPR001661">
    <property type="entry name" value="Glyco_hydro_37"/>
</dbReference>
<keyword evidence="5 6" id="KW-0326">Glycosidase</keyword>
<keyword evidence="7" id="KW-0812">Transmembrane</keyword>
<evidence type="ECO:0000256" key="1">
    <source>
        <dbReference type="ARBA" id="ARBA00005615"/>
    </source>
</evidence>
<dbReference type="GO" id="GO:0004555">
    <property type="term" value="F:alpha,alpha-trehalase activity"/>
    <property type="evidence" value="ECO:0007669"/>
    <property type="project" value="UniProtKB-EC"/>
</dbReference>
<dbReference type="PROSITE" id="PS00928">
    <property type="entry name" value="TREHALASE_2"/>
    <property type="match status" value="1"/>
</dbReference>
<dbReference type="InterPro" id="IPR012341">
    <property type="entry name" value="6hp_glycosidase-like_sf"/>
</dbReference>
<dbReference type="Pfam" id="PF01204">
    <property type="entry name" value="Trehalase"/>
    <property type="match status" value="1"/>
</dbReference>
<comment type="caution">
    <text evidence="9">The sequence shown here is derived from an EMBL/GenBank/DDBJ whole genome shotgun (WGS) entry which is preliminary data.</text>
</comment>
<evidence type="ECO:0000256" key="3">
    <source>
        <dbReference type="ARBA" id="ARBA00019905"/>
    </source>
</evidence>
<comment type="catalytic activity">
    <reaction evidence="6">
        <text>alpha,alpha-trehalose + H2O = alpha-D-glucose + beta-D-glucose</text>
        <dbReference type="Rhea" id="RHEA:32675"/>
        <dbReference type="ChEBI" id="CHEBI:15377"/>
        <dbReference type="ChEBI" id="CHEBI:15903"/>
        <dbReference type="ChEBI" id="CHEBI:16551"/>
        <dbReference type="ChEBI" id="CHEBI:17925"/>
        <dbReference type="EC" id="3.2.1.28"/>
    </reaction>
</comment>
<protein>
    <recommendedName>
        <fullName evidence="3 6">Trehalase</fullName>
        <ecNumber evidence="2 6">3.2.1.28</ecNumber>
    </recommendedName>
    <alternativeName>
        <fullName evidence="6">Alpha-trehalose glucohydrolase</fullName>
    </alternativeName>
</protein>
<evidence type="ECO:0000256" key="2">
    <source>
        <dbReference type="ARBA" id="ARBA00012757"/>
    </source>
</evidence>
<keyword evidence="8" id="KW-0732">Signal</keyword>
<keyword evidence="7" id="KW-1133">Transmembrane helix</keyword>
<proteinExistence type="inferred from homology"/>
<dbReference type="InterPro" id="IPR018232">
    <property type="entry name" value="Glyco_hydro_37_CS"/>
</dbReference>
<evidence type="ECO:0000313" key="10">
    <source>
        <dbReference type="Proteomes" id="UP000298663"/>
    </source>
</evidence>
<keyword evidence="10" id="KW-1185">Reference proteome</keyword>
<dbReference type="OrthoDB" id="3542292at2759"/>
<dbReference type="PANTHER" id="PTHR23403:SF5">
    <property type="entry name" value="TREHALASE"/>
    <property type="match status" value="1"/>
</dbReference>
<reference evidence="9 10" key="2">
    <citation type="journal article" date="2019" name="G3 (Bethesda)">
        <title>Hybrid Assembly of the Genome of the Entomopathogenic Nematode Steinernema carpocapsae Identifies the X-Chromosome.</title>
        <authorList>
            <person name="Serra L."/>
            <person name="Macchietto M."/>
            <person name="Macias-Munoz A."/>
            <person name="McGill C.J."/>
            <person name="Rodriguez I.M."/>
            <person name="Rodriguez B."/>
            <person name="Murad R."/>
            <person name="Mortazavi A."/>
        </authorList>
    </citation>
    <scope>NUCLEOTIDE SEQUENCE [LARGE SCALE GENOMIC DNA]</scope>
    <source>
        <strain evidence="9 10">ALL</strain>
    </source>
</reference>
<dbReference type="PRINTS" id="PR00744">
    <property type="entry name" value="GLHYDRLASE37"/>
</dbReference>
<dbReference type="GO" id="GO:0005993">
    <property type="term" value="P:trehalose catabolic process"/>
    <property type="evidence" value="ECO:0007669"/>
    <property type="project" value="TreeGrafter"/>
</dbReference>
<evidence type="ECO:0000256" key="7">
    <source>
        <dbReference type="SAM" id="Phobius"/>
    </source>
</evidence>
<organism evidence="9 10">
    <name type="scientific">Steinernema carpocapsae</name>
    <name type="common">Entomopathogenic nematode</name>
    <dbReference type="NCBI Taxonomy" id="34508"/>
    <lineage>
        <taxon>Eukaryota</taxon>
        <taxon>Metazoa</taxon>
        <taxon>Ecdysozoa</taxon>
        <taxon>Nematoda</taxon>
        <taxon>Chromadorea</taxon>
        <taxon>Rhabditida</taxon>
        <taxon>Tylenchina</taxon>
        <taxon>Panagrolaimomorpha</taxon>
        <taxon>Strongyloidoidea</taxon>
        <taxon>Steinernematidae</taxon>
        <taxon>Steinernema</taxon>
    </lineage>
</organism>
<dbReference type="InterPro" id="IPR008928">
    <property type="entry name" value="6-hairpin_glycosidase_sf"/>
</dbReference>
<evidence type="ECO:0000256" key="8">
    <source>
        <dbReference type="SAM" id="SignalP"/>
    </source>
</evidence>
<comment type="similarity">
    <text evidence="1 6">Belongs to the glycosyl hydrolase 37 family.</text>
</comment>
<keyword evidence="7" id="KW-0472">Membrane</keyword>
<feature type="transmembrane region" description="Helical" evidence="7">
    <location>
        <begin position="594"/>
        <end position="612"/>
    </location>
</feature>
<feature type="chain" id="PRO_5020437377" description="Trehalase" evidence="8">
    <location>
        <begin position="26"/>
        <end position="619"/>
    </location>
</feature>
<gene>
    <name evidence="9" type="ORF">L596_012337</name>
</gene>
<dbReference type="EMBL" id="AZBU02000003">
    <property type="protein sequence ID" value="TKR88036.1"/>
    <property type="molecule type" value="Genomic_DNA"/>
</dbReference>
<dbReference type="Gene3D" id="1.50.10.10">
    <property type="match status" value="1"/>
</dbReference>
<dbReference type="AlphaFoldDB" id="A0A4U5NX03"/>
<dbReference type="EC" id="3.2.1.28" evidence="2 6"/>
<dbReference type="SUPFAM" id="SSF48208">
    <property type="entry name" value="Six-hairpin glycosidases"/>
    <property type="match status" value="1"/>
</dbReference>
<evidence type="ECO:0000256" key="4">
    <source>
        <dbReference type="ARBA" id="ARBA00022801"/>
    </source>
</evidence>
<dbReference type="Proteomes" id="UP000298663">
    <property type="component" value="Unassembled WGS sequence"/>
</dbReference>
<reference evidence="9 10" key="1">
    <citation type="journal article" date="2015" name="Genome Biol.">
        <title>Comparative genomics of Steinernema reveals deeply conserved gene regulatory networks.</title>
        <authorList>
            <person name="Dillman A.R."/>
            <person name="Macchietto M."/>
            <person name="Porter C.F."/>
            <person name="Rogers A."/>
            <person name="Williams B."/>
            <person name="Antoshechkin I."/>
            <person name="Lee M.M."/>
            <person name="Goodwin Z."/>
            <person name="Lu X."/>
            <person name="Lewis E.E."/>
            <person name="Goodrich-Blair H."/>
            <person name="Stock S.P."/>
            <person name="Adams B.J."/>
            <person name="Sternberg P.W."/>
            <person name="Mortazavi A."/>
        </authorList>
    </citation>
    <scope>NUCLEOTIDE SEQUENCE [LARGE SCALE GENOMIC DNA]</scope>
    <source>
        <strain evidence="9 10">ALL</strain>
    </source>
</reference>
<dbReference type="STRING" id="34508.A0A4U5NX03"/>
<keyword evidence="4 6" id="KW-0378">Hydrolase</keyword>
<sequence>MSAVHLVAASLLFSTGALWTTRVGATDIHVCDETNSPNWYIYCSGPILESVNYHALFNDSKHYVDMPTKNSPNDTIKAWYDTFGQTAPPDVPEDKLRNFIEEYFSDPGSELVNCTPVDWIEKPPKIMSITDPTLRAWALELHGIWKHLCKQFWANIVSKSSEENNSSECQSDQKSLSTPTAILSMASGRFREFYYWDAYWIVKGLLVSGMYNSTRGMIINLASMVDKFGFVPNGGRVYYLQRSQPPMLIPMVYEYYEATNDREFVRHILPTLVKELNFWHTNRTTELQIGNKNYTVFQYRTNSNVPRPESFKEDVRTAHGISDDLKPKFWQDKASAAESGWDFSTRWFQDHKTLYTIETTKIVPIDLNALICWNYDILEYLFERVGNTTESEIYREIRSKFKNTLNKVFYNKTLGAWFDYHMDTKQQNIDFYPSSVVPLFTGCYHALNQGKSERLFQYMQNVGAFNFSGGIPTSMIKDSEEQWDFPNGWSPLNHMIIEGLRKSENAQMQDQAYRIAKKWVEGNYRVFQKTKFMWEKYDVIGKVPRPGEGGEYHVQDGFGWTNGAILDLLSTYNDRIKLPQANSAAGCLSSGTNGLVMILCLMVSTMGAVILTQNNRDYY</sequence>
<evidence type="ECO:0000256" key="6">
    <source>
        <dbReference type="RuleBase" id="RU361180"/>
    </source>
</evidence>
<evidence type="ECO:0000313" key="9">
    <source>
        <dbReference type="EMBL" id="TKR88036.1"/>
    </source>
</evidence>
<name>A0A4U5NX03_STECR</name>